<organism evidence="4 5">
    <name type="scientific">Pseudonocardia kunmingensis</name>
    <dbReference type="NCBI Taxonomy" id="630975"/>
    <lineage>
        <taxon>Bacteria</taxon>
        <taxon>Bacillati</taxon>
        <taxon>Actinomycetota</taxon>
        <taxon>Actinomycetes</taxon>
        <taxon>Pseudonocardiales</taxon>
        <taxon>Pseudonocardiaceae</taxon>
        <taxon>Pseudonocardia</taxon>
    </lineage>
</organism>
<feature type="domain" description="Putative Flp pilus-assembly TadG-like N-terminal" evidence="3">
    <location>
        <begin position="30"/>
        <end position="77"/>
    </location>
</feature>
<sequence>MTLRHPQRRATSSPAAGPGRLGRWWGADEGRVTAFVVTLMTAILVLAALALDGGLALAAKIEANGRAESAARAGAQAIDLGAYRVEGRLALDPDRAVTAAQDYLAAAGASGTVTVTGDAVSVSVTAAHRTQLLGLTGITTLTVHGTGRAQPQRGVLTAEP</sequence>
<proteinExistence type="predicted"/>
<feature type="region of interest" description="Disordered" evidence="1">
    <location>
        <begin position="1"/>
        <end position="20"/>
    </location>
</feature>
<keyword evidence="2" id="KW-0472">Membrane</keyword>
<keyword evidence="2" id="KW-1133">Transmembrane helix</keyword>
<gene>
    <name evidence="4" type="ORF">FB558_6250</name>
</gene>
<dbReference type="InterPro" id="IPR028087">
    <property type="entry name" value="Tad_N"/>
</dbReference>
<dbReference type="AlphaFoldDB" id="A0A543D9M4"/>
<evidence type="ECO:0000256" key="1">
    <source>
        <dbReference type="SAM" id="MobiDB-lite"/>
    </source>
</evidence>
<evidence type="ECO:0000256" key="2">
    <source>
        <dbReference type="SAM" id="Phobius"/>
    </source>
</evidence>
<protein>
    <submittedName>
        <fullName evidence="4">Putative Flp pilus-assembly TadE/G-like protein</fullName>
    </submittedName>
</protein>
<keyword evidence="5" id="KW-1185">Reference proteome</keyword>
<dbReference type="Pfam" id="PF13400">
    <property type="entry name" value="Tad"/>
    <property type="match status" value="1"/>
</dbReference>
<dbReference type="Proteomes" id="UP000315677">
    <property type="component" value="Unassembled WGS sequence"/>
</dbReference>
<feature type="transmembrane region" description="Helical" evidence="2">
    <location>
        <begin position="32"/>
        <end position="51"/>
    </location>
</feature>
<evidence type="ECO:0000313" key="4">
    <source>
        <dbReference type="EMBL" id="TQM06020.1"/>
    </source>
</evidence>
<evidence type="ECO:0000313" key="5">
    <source>
        <dbReference type="Proteomes" id="UP000315677"/>
    </source>
</evidence>
<dbReference type="EMBL" id="VFPA01000004">
    <property type="protein sequence ID" value="TQM06020.1"/>
    <property type="molecule type" value="Genomic_DNA"/>
</dbReference>
<comment type="caution">
    <text evidence="4">The sequence shown here is derived from an EMBL/GenBank/DDBJ whole genome shotgun (WGS) entry which is preliminary data.</text>
</comment>
<evidence type="ECO:0000259" key="3">
    <source>
        <dbReference type="Pfam" id="PF13400"/>
    </source>
</evidence>
<keyword evidence="2" id="KW-0812">Transmembrane</keyword>
<name>A0A543D9M4_9PSEU</name>
<reference evidence="4 5" key="1">
    <citation type="submission" date="2019-06" db="EMBL/GenBank/DDBJ databases">
        <title>Sequencing the genomes of 1000 actinobacteria strains.</title>
        <authorList>
            <person name="Klenk H.-P."/>
        </authorList>
    </citation>
    <scope>NUCLEOTIDE SEQUENCE [LARGE SCALE GENOMIC DNA]</scope>
    <source>
        <strain evidence="4 5">DSM 45301</strain>
    </source>
</reference>
<accession>A0A543D9M4</accession>